<dbReference type="InterPro" id="IPR036390">
    <property type="entry name" value="WH_DNA-bd_sf"/>
</dbReference>
<protein>
    <recommendedName>
        <fullName evidence="1">HTH marR-type domain-containing protein</fullName>
    </recommendedName>
</protein>
<dbReference type="PANTHER" id="PTHR33164:SF99">
    <property type="entry name" value="MARR FAMILY REGULATORY PROTEIN"/>
    <property type="match status" value="1"/>
</dbReference>
<evidence type="ECO:0000259" key="1">
    <source>
        <dbReference type="PROSITE" id="PS50995"/>
    </source>
</evidence>
<dbReference type="RefSeq" id="WP_344020695.1">
    <property type="nucleotide sequence ID" value="NZ_BAAAJK010000006.1"/>
</dbReference>
<dbReference type="PRINTS" id="PR00598">
    <property type="entry name" value="HTHMARR"/>
</dbReference>
<dbReference type="InterPro" id="IPR036388">
    <property type="entry name" value="WH-like_DNA-bd_sf"/>
</dbReference>
<keyword evidence="3" id="KW-1185">Reference proteome</keyword>
<organism evidence="2 3">
    <name type="scientific">Pseudonocardia kongjuensis</name>
    <dbReference type="NCBI Taxonomy" id="102227"/>
    <lineage>
        <taxon>Bacteria</taxon>
        <taxon>Bacillati</taxon>
        <taxon>Actinomycetota</taxon>
        <taxon>Actinomycetes</taxon>
        <taxon>Pseudonocardiales</taxon>
        <taxon>Pseudonocardiaceae</taxon>
        <taxon>Pseudonocardia</taxon>
    </lineage>
</organism>
<dbReference type="Gene3D" id="1.10.10.10">
    <property type="entry name" value="Winged helix-like DNA-binding domain superfamily/Winged helix DNA-binding domain"/>
    <property type="match status" value="1"/>
</dbReference>
<dbReference type="Pfam" id="PF12802">
    <property type="entry name" value="MarR_2"/>
    <property type="match status" value="1"/>
</dbReference>
<evidence type="ECO:0000313" key="2">
    <source>
        <dbReference type="EMBL" id="GAA1386222.1"/>
    </source>
</evidence>
<dbReference type="EMBL" id="BAAAJK010000006">
    <property type="protein sequence ID" value="GAA1386222.1"/>
    <property type="molecule type" value="Genomic_DNA"/>
</dbReference>
<dbReference type="SUPFAM" id="SSF46785">
    <property type="entry name" value="Winged helix' DNA-binding domain"/>
    <property type="match status" value="1"/>
</dbReference>
<dbReference type="Proteomes" id="UP001501414">
    <property type="component" value="Unassembled WGS sequence"/>
</dbReference>
<name>A0ABP4IFH3_9PSEU</name>
<dbReference type="InterPro" id="IPR039422">
    <property type="entry name" value="MarR/SlyA-like"/>
</dbReference>
<evidence type="ECO:0000313" key="3">
    <source>
        <dbReference type="Proteomes" id="UP001501414"/>
    </source>
</evidence>
<dbReference type="InterPro" id="IPR000835">
    <property type="entry name" value="HTH_MarR-typ"/>
</dbReference>
<reference evidence="3" key="1">
    <citation type="journal article" date="2019" name="Int. J. Syst. Evol. Microbiol.">
        <title>The Global Catalogue of Microorganisms (GCM) 10K type strain sequencing project: providing services to taxonomists for standard genome sequencing and annotation.</title>
        <authorList>
            <consortium name="The Broad Institute Genomics Platform"/>
            <consortium name="The Broad Institute Genome Sequencing Center for Infectious Disease"/>
            <person name="Wu L."/>
            <person name="Ma J."/>
        </authorList>
    </citation>
    <scope>NUCLEOTIDE SEQUENCE [LARGE SCALE GENOMIC DNA]</scope>
    <source>
        <strain evidence="3">JCM 11896</strain>
    </source>
</reference>
<dbReference type="PROSITE" id="PS50995">
    <property type="entry name" value="HTH_MARR_2"/>
    <property type="match status" value="1"/>
</dbReference>
<dbReference type="PANTHER" id="PTHR33164">
    <property type="entry name" value="TRANSCRIPTIONAL REGULATOR, MARR FAMILY"/>
    <property type="match status" value="1"/>
</dbReference>
<sequence>MPEASEQARAVLAGVHAFAHGIDRYRLAVGTRLGLGVPEVVTLAHLAVTGAVRAGEVAERTGLSQGSVTALVDRLERRGFVARVRPPENRRLVLVELTAAGHEVTDGLLAAMLPTMAATAAAPDLPDPAELAHGLHRVADMLVELADREPARVTPAG</sequence>
<dbReference type="SMART" id="SM00347">
    <property type="entry name" value="HTH_MARR"/>
    <property type="match status" value="1"/>
</dbReference>
<feature type="domain" description="HTH marR-type" evidence="1">
    <location>
        <begin position="1"/>
        <end position="140"/>
    </location>
</feature>
<accession>A0ABP4IFH3</accession>
<comment type="caution">
    <text evidence="2">The sequence shown here is derived from an EMBL/GenBank/DDBJ whole genome shotgun (WGS) entry which is preliminary data.</text>
</comment>
<gene>
    <name evidence="2" type="ORF">GCM10009613_19850</name>
</gene>
<proteinExistence type="predicted"/>